<dbReference type="InterPro" id="IPR052607">
    <property type="entry name" value="CEP104-like"/>
</dbReference>
<evidence type="ECO:0000313" key="4">
    <source>
        <dbReference type="Proteomes" id="UP001152795"/>
    </source>
</evidence>
<feature type="compositionally biased region" description="Polar residues" evidence="1">
    <location>
        <begin position="411"/>
        <end position="427"/>
    </location>
</feature>
<evidence type="ECO:0000313" key="3">
    <source>
        <dbReference type="EMBL" id="CAB4008148.1"/>
    </source>
</evidence>
<dbReference type="AlphaFoldDB" id="A0A6S7J511"/>
<feature type="compositionally biased region" description="Polar residues" evidence="1">
    <location>
        <begin position="327"/>
        <end position="340"/>
    </location>
</feature>
<keyword evidence="4" id="KW-1185">Reference proteome</keyword>
<dbReference type="PANTHER" id="PTHR13371:SF0">
    <property type="entry name" value="CENTROSOMAL PROTEIN OF 104 KDA"/>
    <property type="match status" value="1"/>
</dbReference>
<comment type="caution">
    <text evidence="3">The sequence shown here is derived from an EMBL/GenBank/DDBJ whole genome shotgun (WGS) entry which is preliminary data.</text>
</comment>
<dbReference type="OrthoDB" id="66599at2759"/>
<accession>A0A6S7J511</accession>
<evidence type="ECO:0000259" key="2">
    <source>
        <dbReference type="Pfam" id="PF21038"/>
    </source>
</evidence>
<feature type="domain" description="Centrosomal protein CEP104 N-terminal" evidence="2">
    <location>
        <begin position="53"/>
        <end position="171"/>
    </location>
</feature>
<dbReference type="InterPro" id="IPR011989">
    <property type="entry name" value="ARM-like"/>
</dbReference>
<gene>
    <name evidence="3" type="ORF">PACLA_8A041727</name>
</gene>
<evidence type="ECO:0000256" key="1">
    <source>
        <dbReference type="SAM" id="MobiDB-lite"/>
    </source>
</evidence>
<dbReference type="InterPro" id="IPR008979">
    <property type="entry name" value="Galactose-bd-like_sf"/>
</dbReference>
<dbReference type="Proteomes" id="UP001152795">
    <property type="component" value="Unassembled WGS sequence"/>
</dbReference>
<proteinExistence type="predicted"/>
<sequence length="856" mass="97886">MSCFITCYHIFARVQSCVLLMAKKVPFKVVHASGSDDGYSAKELEIHSPTTKGWRSSKFCVYPQEIILMLQESMRIRKLQILAHQYLIPTKIEIFIGSIPEGQSSSLLTCKFKRLGHVSLVDNQTTDYKSRELKSVHLDAHGQFVKLFIHKNHVNKYNLYNQVQIIATNVIAENIESFHEFNDSSSANKLVDQYMKQENLMPGDPLWGKINKPDYISPLDDIAFAMYQDPQTAEIIRELELRKKEAIKEDEFVEAKKFHQVINDLHKVGERLGRLNVEKQKAIEIEDYDLAMVKKQQIDEYRKVVTDRLVSAGIIEESHKEAPPMTDRNSNHAPPSTRSPQSPPLPPITRRAVPETQSPEVPAPTKSPNISPRPPEDKEQSPSSPRVSPVQKTAADERPLPTMAKKDTQEPVDQSPTENTTSPSQGGPSELKEKDAREAALAIDVFGEHVVRCVYTKQWKYRQEGMEVIKRELTSEKPESIAERDSRSVIRAVVDLLKKGINEQVHPVFVLCLSILKDLLTTYIPKQEAQSEIPFVLQKTIPLLLPKTGDMTSRIKNSAMEFIIEISEYEGVKKAPANFQYSIRIVKARKKPQRASLRQITLTSLQNRRALFDVEPSLTEIRKYNELINVTFPGLQSVTSRVLQSSRHFCCFAILSALKDIQATKLASPILTKFGMPFHCLVLEIFAKIDREYLEISSFQHRVDKTYRDATGRKMINCACSASLNNLPSMRTKKSLVFRPPSTVLLVTYKFSVLGFEPTNQFLGLDLFKFEKFFNIRKKFHICFVCHRHVYSSQFTCWTALPPLLAIACLLFCQEGRQCRVAFEIYFDGHNKFEHKNVKIVHPKHWVLYSKSLEHD</sequence>
<dbReference type="Gene3D" id="1.25.10.10">
    <property type="entry name" value="Leucine-rich Repeat Variant"/>
    <property type="match status" value="1"/>
</dbReference>
<feature type="non-terminal residue" evidence="3">
    <location>
        <position position="1"/>
    </location>
</feature>
<dbReference type="Pfam" id="PF21040">
    <property type="entry name" value="CEP104-like_TOG"/>
    <property type="match status" value="1"/>
</dbReference>
<organism evidence="3 4">
    <name type="scientific">Paramuricea clavata</name>
    <name type="common">Red gorgonian</name>
    <name type="synonym">Violescent sea-whip</name>
    <dbReference type="NCBI Taxonomy" id="317549"/>
    <lineage>
        <taxon>Eukaryota</taxon>
        <taxon>Metazoa</taxon>
        <taxon>Cnidaria</taxon>
        <taxon>Anthozoa</taxon>
        <taxon>Octocorallia</taxon>
        <taxon>Malacalcyonacea</taxon>
        <taxon>Plexauridae</taxon>
        <taxon>Paramuricea</taxon>
    </lineage>
</organism>
<name>A0A6S7J511_PARCT</name>
<dbReference type="Pfam" id="PF21038">
    <property type="entry name" value="CEP104_N"/>
    <property type="match status" value="1"/>
</dbReference>
<dbReference type="PANTHER" id="PTHR13371">
    <property type="entry name" value="GLYCINE-, GLUTAMATE-, THIENYLCYCLOHEXYLPIPERIDINE-BINDING PROTEIN"/>
    <property type="match status" value="1"/>
</dbReference>
<dbReference type="SUPFAM" id="SSF49785">
    <property type="entry name" value="Galactose-binding domain-like"/>
    <property type="match status" value="1"/>
</dbReference>
<dbReference type="EMBL" id="CACRXK020006036">
    <property type="protein sequence ID" value="CAB4008148.1"/>
    <property type="molecule type" value="Genomic_DNA"/>
</dbReference>
<feature type="compositionally biased region" description="Basic and acidic residues" evidence="1">
    <location>
        <begin position="394"/>
        <end position="409"/>
    </location>
</feature>
<feature type="region of interest" description="Disordered" evidence="1">
    <location>
        <begin position="315"/>
        <end position="435"/>
    </location>
</feature>
<dbReference type="InterPro" id="IPR048739">
    <property type="entry name" value="CEP104_N"/>
</dbReference>
<feature type="compositionally biased region" description="Low complexity" evidence="1">
    <location>
        <begin position="381"/>
        <end position="390"/>
    </location>
</feature>
<protein>
    <recommendedName>
        <fullName evidence="2">Centrosomal protein CEP104 N-terminal domain-containing protein</fullName>
    </recommendedName>
</protein>
<dbReference type="GO" id="GO:0005929">
    <property type="term" value="C:cilium"/>
    <property type="evidence" value="ECO:0007669"/>
    <property type="project" value="TreeGrafter"/>
</dbReference>
<reference evidence="3" key="1">
    <citation type="submission" date="2020-04" db="EMBL/GenBank/DDBJ databases">
        <authorList>
            <person name="Alioto T."/>
            <person name="Alioto T."/>
            <person name="Gomez Garrido J."/>
        </authorList>
    </citation>
    <scope>NUCLEOTIDE SEQUENCE</scope>
    <source>
        <strain evidence="3">A484AB</strain>
    </source>
</reference>